<comment type="caution">
    <text evidence="6">The sequence shown here is derived from an EMBL/GenBank/DDBJ whole genome shotgun (WGS) entry which is preliminary data.</text>
</comment>
<dbReference type="AlphaFoldDB" id="A0A934N677"/>
<dbReference type="InterPro" id="IPR019921">
    <property type="entry name" value="Lucif-like_OxRdtase_Rv2161c"/>
</dbReference>
<dbReference type="NCBIfam" id="TIGR03560">
    <property type="entry name" value="F420_Rv1855c"/>
    <property type="match status" value="1"/>
</dbReference>
<evidence type="ECO:0000256" key="4">
    <source>
        <dbReference type="ARBA" id="ARBA00023033"/>
    </source>
</evidence>
<reference evidence="6" key="1">
    <citation type="submission" date="2020-10" db="EMBL/GenBank/DDBJ databases">
        <title>Ca. Dormibacterota MAGs.</title>
        <authorList>
            <person name="Montgomery K."/>
        </authorList>
    </citation>
    <scope>NUCLEOTIDE SEQUENCE [LARGE SCALE GENOMIC DNA]</scope>
    <source>
        <strain evidence="6">SC8812_S17_10</strain>
    </source>
</reference>
<organism evidence="6 7">
    <name type="scientific">Candidatus Nephthysia bennettiae</name>
    <dbReference type="NCBI Taxonomy" id="3127016"/>
    <lineage>
        <taxon>Bacteria</taxon>
        <taxon>Bacillati</taxon>
        <taxon>Candidatus Dormiibacterota</taxon>
        <taxon>Candidatus Dormibacteria</taxon>
        <taxon>Candidatus Dormibacterales</taxon>
        <taxon>Candidatus Dormibacteraceae</taxon>
        <taxon>Candidatus Nephthysia</taxon>
    </lineage>
</organism>
<evidence type="ECO:0000256" key="3">
    <source>
        <dbReference type="ARBA" id="ARBA00023002"/>
    </source>
</evidence>
<evidence type="ECO:0000313" key="7">
    <source>
        <dbReference type="Proteomes" id="UP000612893"/>
    </source>
</evidence>
<name>A0A934N677_9BACT</name>
<dbReference type="RefSeq" id="WP_338199453.1">
    <property type="nucleotide sequence ID" value="NZ_JAEKNR010000053.1"/>
</dbReference>
<dbReference type="InterPro" id="IPR050172">
    <property type="entry name" value="SsuD_RutA_monooxygenase"/>
</dbReference>
<keyword evidence="2" id="KW-0288">FMN</keyword>
<dbReference type="InterPro" id="IPR011251">
    <property type="entry name" value="Luciferase-like_dom"/>
</dbReference>
<dbReference type="InterPro" id="IPR019952">
    <property type="entry name" value="F420_OxRdatse_Rv1855c_pred"/>
</dbReference>
<proteinExistence type="predicted"/>
<keyword evidence="4" id="KW-0503">Monooxygenase</keyword>
<keyword evidence="3" id="KW-0560">Oxidoreductase</keyword>
<dbReference type="GO" id="GO:0008726">
    <property type="term" value="F:alkanesulfonate monooxygenase activity"/>
    <property type="evidence" value="ECO:0007669"/>
    <property type="project" value="TreeGrafter"/>
</dbReference>
<protein>
    <submittedName>
        <fullName evidence="6">LLM class F420-dependent oxidoreductase</fullName>
    </submittedName>
</protein>
<feature type="domain" description="Luciferase-like" evidence="5">
    <location>
        <begin position="6"/>
        <end position="297"/>
    </location>
</feature>
<gene>
    <name evidence="6" type="ORF">JF922_04440</name>
</gene>
<dbReference type="InterPro" id="IPR036661">
    <property type="entry name" value="Luciferase-like_sf"/>
</dbReference>
<keyword evidence="1" id="KW-0285">Flavoprotein</keyword>
<keyword evidence="7" id="KW-1185">Reference proteome</keyword>
<accession>A0A934N677</accession>
<evidence type="ECO:0000256" key="1">
    <source>
        <dbReference type="ARBA" id="ARBA00022630"/>
    </source>
</evidence>
<dbReference type="Gene3D" id="3.20.20.30">
    <property type="entry name" value="Luciferase-like domain"/>
    <property type="match status" value="1"/>
</dbReference>
<evidence type="ECO:0000313" key="6">
    <source>
        <dbReference type="EMBL" id="MBJ7597321.1"/>
    </source>
</evidence>
<evidence type="ECO:0000259" key="5">
    <source>
        <dbReference type="Pfam" id="PF00296"/>
    </source>
</evidence>
<dbReference type="EMBL" id="JAEKNR010000053">
    <property type="protein sequence ID" value="MBJ7597321.1"/>
    <property type="molecule type" value="Genomic_DNA"/>
</dbReference>
<dbReference type="Pfam" id="PF00296">
    <property type="entry name" value="Bac_luciferase"/>
    <property type="match status" value="1"/>
</dbReference>
<sequence>MPELTFGTFVPQGWRMDLADIPDPIEKFETMSRCAVEAERAGYDALWLYDHFHTVPTPETEATFECWSSMAALARDTSSIKLGQMVTCNGYRPPALLAKMSSCIDVLSHGRLIVGIGAGWYQHEFEAYGYEFGDAPERLRMLREALQVLKAMWTQERAEFEGRYYQVRGAINEPKPMQSPHPPLWIGGSGEKVTLKLVAQYGDACNIGGALDTVRHKLEVLRGHCESVGRDHETVLKSYSINAVVGSDEAELGRIVTETARRTGQDPEAVRDQAGAFIGRPEQVAEAIQALADAGIEYVIVYQPNMAEGGVIQRFAEEVVPLLSRRTGVAR</sequence>
<dbReference type="PANTHER" id="PTHR42847">
    <property type="entry name" value="ALKANESULFONATE MONOOXYGENASE"/>
    <property type="match status" value="1"/>
</dbReference>
<dbReference type="Proteomes" id="UP000612893">
    <property type="component" value="Unassembled WGS sequence"/>
</dbReference>
<dbReference type="NCBIfam" id="TIGR03619">
    <property type="entry name" value="F420_Rv2161c"/>
    <property type="match status" value="1"/>
</dbReference>
<dbReference type="GO" id="GO:0046306">
    <property type="term" value="P:alkanesulfonate catabolic process"/>
    <property type="evidence" value="ECO:0007669"/>
    <property type="project" value="TreeGrafter"/>
</dbReference>
<dbReference type="PANTHER" id="PTHR42847:SF8">
    <property type="entry name" value="CONSERVED PROTEIN"/>
    <property type="match status" value="1"/>
</dbReference>
<dbReference type="SUPFAM" id="SSF51679">
    <property type="entry name" value="Bacterial luciferase-like"/>
    <property type="match status" value="1"/>
</dbReference>
<evidence type="ECO:0000256" key="2">
    <source>
        <dbReference type="ARBA" id="ARBA00022643"/>
    </source>
</evidence>